<evidence type="ECO:0000256" key="14">
    <source>
        <dbReference type="RuleBase" id="RU003615"/>
    </source>
</evidence>
<organism evidence="19 20">
    <name type="scientific">Odynerus spinipes</name>
    <dbReference type="NCBI Taxonomy" id="1348599"/>
    <lineage>
        <taxon>Eukaryota</taxon>
        <taxon>Metazoa</taxon>
        <taxon>Ecdysozoa</taxon>
        <taxon>Arthropoda</taxon>
        <taxon>Hexapoda</taxon>
        <taxon>Insecta</taxon>
        <taxon>Pterygota</taxon>
        <taxon>Neoptera</taxon>
        <taxon>Endopterygota</taxon>
        <taxon>Hymenoptera</taxon>
        <taxon>Apocrita</taxon>
        <taxon>Aculeata</taxon>
        <taxon>Vespoidea</taxon>
        <taxon>Vespidae</taxon>
        <taxon>Eumeninae</taxon>
        <taxon>Odynerus</taxon>
    </lineage>
</organism>
<dbReference type="CDD" id="cd11317">
    <property type="entry name" value="AmyAc_bac_euk_AmyA"/>
    <property type="match status" value="1"/>
</dbReference>
<evidence type="ECO:0000313" key="19">
    <source>
        <dbReference type="EMBL" id="KAK2575071.1"/>
    </source>
</evidence>
<evidence type="ECO:0000313" key="20">
    <source>
        <dbReference type="Proteomes" id="UP001258017"/>
    </source>
</evidence>
<evidence type="ECO:0000256" key="15">
    <source>
        <dbReference type="RuleBase" id="RU361134"/>
    </source>
</evidence>
<dbReference type="Gene3D" id="2.60.40.1180">
    <property type="entry name" value="Golgi alpha-mannosidase II"/>
    <property type="match status" value="1"/>
</dbReference>
<evidence type="ECO:0000256" key="6">
    <source>
        <dbReference type="ARBA" id="ARBA00012595"/>
    </source>
</evidence>
<keyword evidence="10" id="KW-1015">Disulfide bond</keyword>
<dbReference type="SUPFAM" id="SSF51011">
    <property type="entry name" value="Glycosyl hydrolase domain"/>
    <property type="match status" value="1"/>
</dbReference>
<gene>
    <name evidence="19" type="ORF">KPH14_008807</name>
</gene>
<comment type="cofactor">
    <cofactor evidence="2">
        <name>Ca(2+)</name>
        <dbReference type="ChEBI" id="CHEBI:29108"/>
    </cofactor>
</comment>
<evidence type="ECO:0000256" key="13">
    <source>
        <dbReference type="ARBA" id="ARBA00023295"/>
    </source>
</evidence>
<feature type="domain" description="Alpha-amylase C-terminal" evidence="17">
    <location>
        <begin position="399"/>
        <end position="487"/>
    </location>
</feature>
<feature type="chain" id="PRO_5042110763" description="Alpha-amylase" evidence="16">
    <location>
        <begin position="18"/>
        <end position="489"/>
    </location>
</feature>
<dbReference type="InterPro" id="IPR013780">
    <property type="entry name" value="Glyco_hydro_b"/>
</dbReference>
<dbReference type="InterPro" id="IPR006048">
    <property type="entry name" value="A-amylase/branching_C"/>
</dbReference>
<dbReference type="EC" id="3.2.1.1" evidence="6 15"/>
<keyword evidence="16" id="KW-0732">Signal</keyword>
<feature type="domain" description="Glycosyl hydrolase family 13 catalytic" evidence="18">
    <location>
        <begin position="28"/>
        <end position="390"/>
    </location>
</feature>
<evidence type="ECO:0000256" key="4">
    <source>
        <dbReference type="ARBA" id="ARBA00008061"/>
    </source>
</evidence>
<name>A0AAD9VHR3_9HYME</name>
<dbReference type="SMART" id="SM00632">
    <property type="entry name" value="Aamy_C"/>
    <property type="match status" value="1"/>
</dbReference>
<dbReference type="EMBL" id="JAIFRP010004521">
    <property type="protein sequence ID" value="KAK2575071.1"/>
    <property type="molecule type" value="Genomic_DNA"/>
</dbReference>
<proteinExistence type="inferred from homology"/>
<comment type="subunit">
    <text evidence="5">Monomer.</text>
</comment>
<comment type="catalytic activity">
    <reaction evidence="1 15">
        <text>Endohydrolysis of (1-&gt;4)-alpha-D-glucosidic linkages in polysaccharides containing three or more (1-&gt;4)-alpha-linked D-glucose units.</text>
        <dbReference type="EC" id="3.2.1.1"/>
    </reaction>
</comment>
<evidence type="ECO:0000256" key="16">
    <source>
        <dbReference type="SAM" id="SignalP"/>
    </source>
</evidence>
<comment type="similarity">
    <text evidence="4 14">Belongs to the glycosyl hydrolase 13 family.</text>
</comment>
<evidence type="ECO:0000256" key="11">
    <source>
        <dbReference type="ARBA" id="ARBA00023214"/>
    </source>
</evidence>
<dbReference type="InterPro" id="IPR017853">
    <property type="entry name" value="GH"/>
</dbReference>
<keyword evidence="11" id="KW-0868">Chloride</keyword>
<evidence type="ECO:0000256" key="9">
    <source>
        <dbReference type="ARBA" id="ARBA00022837"/>
    </source>
</evidence>
<evidence type="ECO:0000256" key="1">
    <source>
        <dbReference type="ARBA" id="ARBA00000548"/>
    </source>
</evidence>
<protein>
    <recommendedName>
        <fullName evidence="6 15">Alpha-amylase</fullName>
        <ecNumber evidence="6 15">3.2.1.1</ecNumber>
    </recommendedName>
</protein>
<comment type="caution">
    <text evidence="19">The sequence shown here is derived from an EMBL/GenBank/DDBJ whole genome shotgun (WGS) entry which is preliminary data.</text>
</comment>
<dbReference type="Pfam" id="PF02806">
    <property type="entry name" value="Alpha-amylase_C"/>
    <property type="match status" value="1"/>
</dbReference>
<dbReference type="Proteomes" id="UP001258017">
    <property type="component" value="Unassembled WGS sequence"/>
</dbReference>
<dbReference type="PANTHER" id="PTHR43447">
    <property type="entry name" value="ALPHA-AMYLASE"/>
    <property type="match status" value="1"/>
</dbReference>
<keyword evidence="7" id="KW-0479">Metal-binding</keyword>
<evidence type="ECO:0000256" key="3">
    <source>
        <dbReference type="ARBA" id="ARBA00001923"/>
    </source>
</evidence>
<dbReference type="GO" id="GO:0004556">
    <property type="term" value="F:alpha-amylase activity"/>
    <property type="evidence" value="ECO:0007669"/>
    <property type="project" value="UniProtKB-UniRule"/>
</dbReference>
<evidence type="ECO:0000256" key="5">
    <source>
        <dbReference type="ARBA" id="ARBA00011245"/>
    </source>
</evidence>
<evidence type="ECO:0000256" key="8">
    <source>
        <dbReference type="ARBA" id="ARBA00022801"/>
    </source>
</evidence>
<dbReference type="SUPFAM" id="SSF51445">
    <property type="entry name" value="(Trans)glycosidases"/>
    <property type="match status" value="1"/>
</dbReference>
<evidence type="ECO:0000256" key="10">
    <source>
        <dbReference type="ARBA" id="ARBA00023157"/>
    </source>
</evidence>
<dbReference type="SMART" id="SM00642">
    <property type="entry name" value="Aamy"/>
    <property type="match status" value="1"/>
</dbReference>
<feature type="signal peptide" evidence="16">
    <location>
        <begin position="1"/>
        <end position="17"/>
    </location>
</feature>
<keyword evidence="8 15" id="KW-0378">Hydrolase</keyword>
<dbReference type="PRINTS" id="PR00110">
    <property type="entry name" value="ALPHAAMYLASE"/>
</dbReference>
<dbReference type="Pfam" id="PF00128">
    <property type="entry name" value="Alpha-amylase"/>
    <property type="match status" value="1"/>
</dbReference>
<keyword evidence="20" id="KW-1185">Reference proteome</keyword>
<evidence type="ECO:0000259" key="18">
    <source>
        <dbReference type="SMART" id="SM00642"/>
    </source>
</evidence>
<reference evidence="19" key="1">
    <citation type="submission" date="2021-08" db="EMBL/GenBank/DDBJ databases">
        <authorList>
            <person name="Misof B."/>
            <person name="Oliver O."/>
            <person name="Podsiadlowski L."/>
            <person name="Donath A."/>
            <person name="Peters R."/>
            <person name="Mayer C."/>
            <person name="Rust J."/>
            <person name="Gunkel S."/>
            <person name="Lesny P."/>
            <person name="Martin S."/>
            <person name="Oeyen J.P."/>
            <person name="Petersen M."/>
            <person name="Panagiotis P."/>
            <person name="Wilbrandt J."/>
            <person name="Tanja T."/>
        </authorList>
    </citation>
    <scope>NUCLEOTIDE SEQUENCE</scope>
    <source>
        <strain evidence="19">GBR_01_08_01A</strain>
        <tissue evidence="19">Thorax + abdomen</tissue>
    </source>
</reference>
<comment type="cofactor">
    <cofactor evidence="3">
        <name>chloride</name>
        <dbReference type="ChEBI" id="CHEBI:17996"/>
    </cofactor>
</comment>
<dbReference type="GO" id="GO:0046872">
    <property type="term" value="F:metal ion binding"/>
    <property type="evidence" value="ECO:0007669"/>
    <property type="project" value="UniProtKB-KW"/>
</dbReference>
<dbReference type="InterPro" id="IPR006047">
    <property type="entry name" value="GH13_cat_dom"/>
</dbReference>
<dbReference type="InterPro" id="IPR031319">
    <property type="entry name" value="A-amylase_C"/>
</dbReference>
<accession>A0AAD9VHR3</accession>
<dbReference type="InterPro" id="IPR006046">
    <property type="entry name" value="Alpha_amylase"/>
</dbReference>
<keyword evidence="12 15" id="KW-0119">Carbohydrate metabolism</keyword>
<reference evidence="19" key="2">
    <citation type="journal article" date="2023" name="Commun. Biol.">
        <title>Intrasexual cuticular hydrocarbon dimorphism in a wasp sheds light on hydrocarbon biosynthesis genes in Hymenoptera.</title>
        <authorList>
            <person name="Moris V.C."/>
            <person name="Podsiadlowski L."/>
            <person name="Martin S."/>
            <person name="Oeyen J.P."/>
            <person name="Donath A."/>
            <person name="Petersen M."/>
            <person name="Wilbrandt J."/>
            <person name="Misof B."/>
            <person name="Liedtke D."/>
            <person name="Thamm M."/>
            <person name="Scheiner R."/>
            <person name="Schmitt T."/>
            <person name="Niehuis O."/>
        </authorList>
    </citation>
    <scope>NUCLEOTIDE SEQUENCE</scope>
    <source>
        <strain evidence="19">GBR_01_08_01A</strain>
    </source>
</reference>
<evidence type="ECO:0000256" key="2">
    <source>
        <dbReference type="ARBA" id="ARBA00001913"/>
    </source>
</evidence>
<evidence type="ECO:0000256" key="7">
    <source>
        <dbReference type="ARBA" id="ARBA00022723"/>
    </source>
</evidence>
<evidence type="ECO:0000259" key="17">
    <source>
        <dbReference type="SMART" id="SM00632"/>
    </source>
</evidence>
<sequence>MTLLASVLAVLFSVSAAYKDPHYVKGHDTMVHLFEWKWNDIAKECESFLGPMGYGGVQVSPIQENVIVSPRPWWERYQPLSYKWITRSGNEEEFKDMVRRCNRAGVRIYVDVVFNHMSANHKDAVGTGGSRADTYKREYPAVPYSIKDFHPKCDITDYHNRTNVRNCELVGLHDLDQSSEYVRGKIVEFLNAAIDAGVAGFRVDAAKHMWPQDLQVIYSRLKNLNTQHGFPSNSRPFIFQEVIDYGGETITKQEYTFAAVTEFRYGREISNSFFGNNLLKWFVNWGEAWALLPSQDALVFIDNHDTQRSDGVLTYRISKLYKMAVALMLAHPYGTPRVMSSYHFNKFDDSPPADSSGNLLSPIIHEDNTCGNGWVCEHRWRQIYNMARFRLAANGTGLNDWWDNGSNQIAFCRGNNGFIAINADHWDLKRTFDSCLPPGTYCDVISGNLENGRCTGKVVKVTEDRKAYVEILTNEEDGVLALHINARAG</sequence>
<keyword evidence="9" id="KW-0106">Calcium</keyword>
<dbReference type="Gene3D" id="3.20.20.80">
    <property type="entry name" value="Glycosidases"/>
    <property type="match status" value="1"/>
</dbReference>
<evidence type="ECO:0000256" key="12">
    <source>
        <dbReference type="ARBA" id="ARBA00023277"/>
    </source>
</evidence>
<keyword evidence="13 15" id="KW-0326">Glycosidase</keyword>
<dbReference type="AlphaFoldDB" id="A0AAD9VHR3"/>
<dbReference type="GO" id="GO:0005975">
    <property type="term" value="P:carbohydrate metabolic process"/>
    <property type="evidence" value="ECO:0007669"/>
    <property type="project" value="InterPro"/>
</dbReference>